<evidence type="ECO:0000256" key="1">
    <source>
        <dbReference type="SAM" id="MobiDB-lite"/>
    </source>
</evidence>
<evidence type="ECO:0000313" key="3">
    <source>
        <dbReference type="Proteomes" id="UP001055439"/>
    </source>
</evidence>
<dbReference type="Proteomes" id="UP001055439">
    <property type="component" value="Chromosome 8"/>
</dbReference>
<keyword evidence="3" id="KW-1185">Reference proteome</keyword>
<accession>A0A9E7GZI8</accession>
<proteinExistence type="predicted"/>
<sequence>MREAARRNRKRGIRNDRKPRILGENGDEATDYLLLLLLAFHSVPESEVPRIAPSEFSTTQGIGTPGEGS</sequence>
<reference evidence="2" key="1">
    <citation type="submission" date="2022-05" db="EMBL/GenBank/DDBJ databases">
        <title>The Musa troglodytarum L. genome provides insights into the mechanism of non-climacteric behaviour and enrichment of carotenoids.</title>
        <authorList>
            <person name="Wang J."/>
        </authorList>
    </citation>
    <scope>NUCLEOTIDE SEQUENCE</scope>
    <source>
        <tissue evidence="2">Leaf</tissue>
    </source>
</reference>
<feature type="region of interest" description="Disordered" evidence="1">
    <location>
        <begin position="50"/>
        <end position="69"/>
    </location>
</feature>
<gene>
    <name evidence="2" type="ORF">MUK42_16361</name>
</gene>
<feature type="region of interest" description="Disordered" evidence="1">
    <location>
        <begin position="1"/>
        <end position="24"/>
    </location>
</feature>
<dbReference type="EMBL" id="CP097510">
    <property type="protein sequence ID" value="URE24076.1"/>
    <property type="molecule type" value="Genomic_DNA"/>
</dbReference>
<dbReference type="AlphaFoldDB" id="A0A9E7GZI8"/>
<name>A0A9E7GZI8_9LILI</name>
<protein>
    <submittedName>
        <fullName evidence="2">Uncharacterized protein</fullName>
    </submittedName>
</protein>
<evidence type="ECO:0000313" key="2">
    <source>
        <dbReference type="EMBL" id="URE24076.1"/>
    </source>
</evidence>
<organism evidence="2 3">
    <name type="scientific">Musa troglodytarum</name>
    <name type="common">fe'i banana</name>
    <dbReference type="NCBI Taxonomy" id="320322"/>
    <lineage>
        <taxon>Eukaryota</taxon>
        <taxon>Viridiplantae</taxon>
        <taxon>Streptophyta</taxon>
        <taxon>Embryophyta</taxon>
        <taxon>Tracheophyta</taxon>
        <taxon>Spermatophyta</taxon>
        <taxon>Magnoliopsida</taxon>
        <taxon>Liliopsida</taxon>
        <taxon>Zingiberales</taxon>
        <taxon>Musaceae</taxon>
        <taxon>Musa</taxon>
    </lineage>
</organism>